<dbReference type="Gene3D" id="3.20.20.450">
    <property type="entry name" value="EAL domain"/>
    <property type="match status" value="1"/>
</dbReference>
<gene>
    <name evidence="2" type="ordered locus">Bcell_3707</name>
</gene>
<dbReference type="SUPFAM" id="SSF141868">
    <property type="entry name" value="EAL domain-like"/>
    <property type="match status" value="1"/>
</dbReference>
<dbReference type="SMART" id="SM00052">
    <property type="entry name" value="EAL"/>
    <property type="match status" value="1"/>
</dbReference>
<dbReference type="PANTHER" id="PTHR33121">
    <property type="entry name" value="CYCLIC DI-GMP PHOSPHODIESTERASE PDEF"/>
    <property type="match status" value="1"/>
</dbReference>
<dbReference type="GO" id="GO:0071111">
    <property type="term" value="F:cyclic-guanylate-specific phosphodiesterase activity"/>
    <property type="evidence" value="ECO:0007669"/>
    <property type="project" value="InterPro"/>
</dbReference>
<dbReference type="InterPro" id="IPR035965">
    <property type="entry name" value="PAS-like_dom_sf"/>
</dbReference>
<dbReference type="RefSeq" id="WP_013490278.1">
    <property type="nucleotide sequence ID" value="NC_014829.1"/>
</dbReference>
<dbReference type="Proteomes" id="UP000001401">
    <property type="component" value="Chromosome"/>
</dbReference>
<dbReference type="Pfam" id="PF13426">
    <property type="entry name" value="PAS_9"/>
    <property type="match status" value="2"/>
</dbReference>
<dbReference type="HOGENOM" id="CLU_397757_0_0_9"/>
<dbReference type="InterPro" id="IPR000014">
    <property type="entry name" value="PAS"/>
</dbReference>
<feature type="domain" description="EAL" evidence="1">
    <location>
        <begin position="282"/>
        <end position="536"/>
    </location>
</feature>
<sequence length="692" mass="79538">MHVFSKLFKNRKKLKGYDLVYLFQALYDCNSDPAFILTEEGEVKSINRTLQLLLNCSEDAIIGKPLSSLLNERSSDKMSHLIKKTSLIKPQSAHITFINDRNEQLLQCLIYIAPNVVKNKQVGFIGMLSEVYEKKEISAQVKSKRNAIFDLYPHALFSINQSWVIEDVNEAFTSYTHFEGNDVSESYRTFISPEHLEDTYENLNIAFSGEAVQYNTNIINKEGKFIHTHVIFIPYFHEENVIKVFGIMKEISMLKEYEKQIYKIRTSWDYGQHIEKESKEEYELADKEIIDALDQNNMLIEYQPKIVAKTGELAGAEALVRWEHPTLGIIPPNEFIPVAEESGVIFKLEEWVIENICVQMNKWTKSGYDPMPVSINISPQHLCKDNFSNKVEEILKKFQVSPSLIELEISEDALIKDADTVNANIQHLKKQGITVTLDDFGQGVSSLTHLKSLELDHLKIDKSLIDNITTDKENGVIITSLIQMAHGLGVKVIAEGVENEEQLHALVEKNCDQVQGFLFSKPVKTNDFEKILMSKVLQLSSIVKKKREYNKRKYYRLHFPFALLSHMTITEIGGKKVDLGTTEVLLEDLSLGGMRILSQINLPIRNDLLVLIETKLLNNKQQFFGHVVWKHEPVENIYQYGIKFTMLEKKIDLLAPILNELQIEMKKRKYLPNCNCVKVSSIKYMNKLKHFA</sequence>
<dbReference type="SUPFAM" id="SSF55785">
    <property type="entry name" value="PYP-like sensor domain (PAS domain)"/>
    <property type="match status" value="2"/>
</dbReference>
<dbReference type="CDD" id="cd00130">
    <property type="entry name" value="PAS"/>
    <property type="match status" value="1"/>
</dbReference>
<dbReference type="OrthoDB" id="9759607at2"/>
<dbReference type="STRING" id="649639.Bcell_3707"/>
<dbReference type="InterPro" id="IPR009875">
    <property type="entry name" value="PilZ_domain"/>
</dbReference>
<dbReference type="EMBL" id="CP002394">
    <property type="protein sequence ID" value="ADU31947.1"/>
    <property type="molecule type" value="Genomic_DNA"/>
</dbReference>
<dbReference type="InterPro" id="IPR035919">
    <property type="entry name" value="EAL_sf"/>
</dbReference>
<evidence type="ECO:0000259" key="1">
    <source>
        <dbReference type="PROSITE" id="PS50883"/>
    </source>
</evidence>
<dbReference type="KEGG" id="bco:Bcell_3707"/>
<dbReference type="InterPro" id="IPR050706">
    <property type="entry name" value="Cyclic-di-GMP_PDE-like"/>
</dbReference>
<dbReference type="Pfam" id="PF07238">
    <property type="entry name" value="PilZ"/>
    <property type="match status" value="1"/>
</dbReference>
<dbReference type="PANTHER" id="PTHR33121:SF70">
    <property type="entry name" value="SIGNALING PROTEIN YKOW"/>
    <property type="match status" value="1"/>
</dbReference>
<dbReference type="Pfam" id="PF00563">
    <property type="entry name" value="EAL"/>
    <property type="match status" value="1"/>
</dbReference>
<dbReference type="SMART" id="SM00091">
    <property type="entry name" value="PAS"/>
    <property type="match status" value="2"/>
</dbReference>
<dbReference type="Gene3D" id="3.30.450.20">
    <property type="entry name" value="PAS domain"/>
    <property type="match status" value="2"/>
</dbReference>
<protein>
    <submittedName>
        <fullName evidence="2">Diguanylate phosphodiesterase</fullName>
    </submittedName>
</protein>
<name>E6TT39_EVAC2</name>
<dbReference type="eggNOG" id="COG5001">
    <property type="taxonomic scope" value="Bacteria"/>
</dbReference>
<reference evidence="2" key="1">
    <citation type="submission" date="2010-12" db="EMBL/GenBank/DDBJ databases">
        <title>Complete sequence of Bacillus cellulosilyticus DSM 2522.</title>
        <authorList>
            <consortium name="US DOE Joint Genome Institute"/>
            <person name="Lucas S."/>
            <person name="Copeland A."/>
            <person name="Lapidus A."/>
            <person name="Cheng J.-F."/>
            <person name="Bruce D."/>
            <person name="Goodwin L."/>
            <person name="Pitluck S."/>
            <person name="Chertkov O."/>
            <person name="Detter J.C."/>
            <person name="Han C."/>
            <person name="Tapia R."/>
            <person name="Land M."/>
            <person name="Hauser L."/>
            <person name="Jeffries C."/>
            <person name="Kyrpides N."/>
            <person name="Ivanova N."/>
            <person name="Mikhailova N."/>
            <person name="Brumm P."/>
            <person name="Mead D."/>
            <person name="Woyke T."/>
        </authorList>
    </citation>
    <scope>NUCLEOTIDE SEQUENCE [LARGE SCALE GENOMIC DNA]</scope>
    <source>
        <strain evidence="2">DSM 2522</strain>
    </source>
</reference>
<dbReference type="InterPro" id="IPR001633">
    <property type="entry name" value="EAL_dom"/>
</dbReference>
<evidence type="ECO:0000313" key="3">
    <source>
        <dbReference type="Proteomes" id="UP000001401"/>
    </source>
</evidence>
<keyword evidence="3" id="KW-1185">Reference proteome</keyword>
<organism evidence="2 3">
    <name type="scientific">Evansella cellulosilytica (strain ATCC 21833 / DSM 2522 / FERM P-1141 / JCM 9156 / N-4)</name>
    <name type="common">Bacillus cellulosilyticus</name>
    <dbReference type="NCBI Taxonomy" id="649639"/>
    <lineage>
        <taxon>Bacteria</taxon>
        <taxon>Bacillati</taxon>
        <taxon>Bacillota</taxon>
        <taxon>Bacilli</taxon>
        <taxon>Bacillales</taxon>
        <taxon>Bacillaceae</taxon>
        <taxon>Evansella</taxon>
    </lineage>
</organism>
<dbReference type="CDD" id="cd01948">
    <property type="entry name" value="EAL"/>
    <property type="match status" value="1"/>
</dbReference>
<dbReference type="NCBIfam" id="TIGR00229">
    <property type="entry name" value="sensory_box"/>
    <property type="match status" value="1"/>
</dbReference>
<proteinExistence type="predicted"/>
<dbReference type="GO" id="GO:0035438">
    <property type="term" value="F:cyclic-di-GMP binding"/>
    <property type="evidence" value="ECO:0007669"/>
    <property type="project" value="InterPro"/>
</dbReference>
<dbReference type="PROSITE" id="PS50883">
    <property type="entry name" value="EAL"/>
    <property type="match status" value="1"/>
</dbReference>
<accession>E6TT39</accession>
<evidence type="ECO:0000313" key="2">
    <source>
        <dbReference type="EMBL" id="ADU31947.1"/>
    </source>
</evidence>
<dbReference type="AlphaFoldDB" id="E6TT39"/>